<dbReference type="AlphaFoldDB" id="A0A0H2QWW2"/>
<dbReference type="Proteomes" id="UP000053477">
    <property type="component" value="Unassembled WGS sequence"/>
</dbReference>
<dbReference type="OrthoDB" id="3066495at2759"/>
<keyword evidence="2" id="KW-1185">Reference proteome</keyword>
<dbReference type="InParanoid" id="A0A0H2QWW2"/>
<proteinExistence type="predicted"/>
<evidence type="ECO:0000313" key="2">
    <source>
        <dbReference type="Proteomes" id="UP000053477"/>
    </source>
</evidence>
<protein>
    <submittedName>
        <fullName evidence="1">Uncharacterized protein</fullName>
    </submittedName>
</protein>
<organism evidence="1 2">
    <name type="scientific">Schizopora paradoxa</name>
    <dbReference type="NCBI Taxonomy" id="27342"/>
    <lineage>
        <taxon>Eukaryota</taxon>
        <taxon>Fungi</taxon>
        <taxon>Dikarya</taxon>
        <taxon>Basidiomycota</taxon>
        <taxon>Agaricomycotina</taxon>
        <taxon>Agaricomycetes</taxon>
        <taxon>Hymenochaetales</taxon>
        <taxon>Schizoporaceae</taxon>
        <taxon>Schizopora</taxon>
    </lineage>
</organism>
<sequence length="312" mass="34944">MFNKLTAKFLKQPTVESYVRPSLQIVRTDSIDSNATAPNNPGPGRNVGRLYDFLGSGFEKLVNRMAEPSRNEHRDVISEPCTSPRLVAPLLISSVDTCFLESEPNADFSWRGPPLIRANSTESIESNATAANLPGPGRNVGRLFDMIGARIEHFLSRKAKGIGLGCGPDAVAQYIRNFRVSEDMTRPLTKKETLPLREACRKLLGYCRSQELATQLAALDQIIELVIEDPHFHLLFLKYCTSRDLEPAYKEPELHLSCAKAFISIHDMEVHEAWFKYECSVEANITGKAGTSHPTYYAKLDHFESQIIAYLK</sequence>
<gene>
    <name evidence="1" type="ORF">SCHPADRAFT_948301</name>
</gene>
<dbReference type="EMBL" id="KQ087000">
    <property type="protein sequence ID" value="KLO03809.1"/>
    <property type="molecule type" value="Genomic_DNA"/>
</dbReference>
<name>A0A0H2QWW2_9AGAM</name>
<accession>A0A0H2QWW2</accession>
<reference evidence="1 2" key="1">
    <citation type="submission" date="2015-04" db="EMBL/GenBank/DDBJ databases">
        <title>Complete genome sequence of Schizopora paradoxa KUC8140, a cosmopolitan wood degrader in East Asia.</title>
        <authorList>
            <consortium name="DOE Joint Genome Institute"/>
            <person name="Min B."/>
            <person name="Park H."/>
            <person name="Jang Y."/>
            <person name="Kim J.-J."/>
            <person name="Kim K.H."/>
            <person name="Pangilinan J."/>
            <person name="Lipzen A."/>
            <person name="Riley R."/>
            <person name="Grigoriev I.V."/>
            <person name="Spatafora J.W."/>
            <person name="Choi I.-G."/>
        </authorList>
    </citation>
    <scope>NUCLEOTIDE SEQUENCE [LARGE SCALE GENOMIC DNA]</scope>
    <source>
        <strain evidence="1 2">KUC8140</strain>
    </source>
</reference>
<evidence type="ECO:0000313" key="1">
    <source>
        <dbReference type="EMBL" id="KLO03809.1"/>
    </source>
</evidence>